<feature type="transmembrane region" description="Helical" evidence="8">
    <location>
        <begin position="303"/>
        <end position="323"/>
    </location>
</feature>
<dbReference type="InterPro" id="IPR037294">
    <property type="entry name" value="ABC_BtuC-like"/>
</dbReference>
<keyword evidence="3" id="KW-0813">Transport</keyword>
<comment type="similarity">
    <text evidence="2">Belongs to the binding-protein-dependent transport system permease family. FecCD subfamily.</text>
</comment>
<evidence type="ECO:0000256" key="8">
    <source>
        <dbReference type="SAM" id="Phobius"/>
    </source>
</evidence>
<evidence type="ECO:0000256" key="1">
    <source>
        <dbReference type="ARBA" id="ARBA00004651"/>
    </source>
</evidence>
<proteinExistence type="inferred from homology"/>
<feature type="transmembrane region" description="Helical" evidence="8">
    <location>
        <begin position="121"/>
        <end position="142"/>
    </location>
</feature>
<feature type="transmembrane region" description="Helical" evidence="8">
    <location>
        <begin position="175"/>
        <end position="199"/>
    </location>
</feature>
<dbReference type="eggNOG" id="COG0609">
    <property type="taxonomic scope" value="Bacteria"/>
</dbReference>
<evidence type="ECO:0000313" key="10">
    <source>
        <dbReference type="Proteomes" id="UP000006242"/>
    </source>
</evidence>
<feature type="transmembrane region" description="Helical" evidence="8">
    <location>
        <begin position="148"/>
        <end position="168"/>
    </location>
</feature>
<keyword evidence="4" id="KW-1003">Cell membrane</keyword>
<dbReference type="InterPro" id="IPR000522">
    <property type="entry name" value="ABC_transptr_permease_BtuC"/>
</dbReference>
<dbReference type="Proteomes" id="UP000006242">
    <property type="component" value="Unassembled WGS sequence"/>
</dbReference>
<dbReference type="Gene3D" id="1.10.3470.10">
    <property type="entry name" value="ABC transporter involved in vitamin B12 uptake, BtuC"/>
    <property type="match status" value="1"/>
</dbReference>
<name>U2G2P1_9GAMM</name>
<keyword evidence="5 8" id="KW-0812">Transmembrane</keyword>
<dbReference type="AlphaFoldDB" id="U2G2P1"/>
<reference evidence="9 10" key="1">
    <citation type="journal article" date="2011" name="J. Bacteriol.">
        <title>Genome sequence of Salinisphaera shabanensis, a gammaproteobacterium from the harsh, variable environment of the brine-seawater interface of the Shaban Deep in the Red Sea.</title>
        <authorList>
            <person name="Antunes A."/>
            <person name="Alam I."/>
            <person name="Bajic V.B."/>
            <person name="Stingl U."/>
        </authorList>
    </citation>
    <scope>NUCLEOTIDE SEQUENCE [LARGE SCALE GENOMIC DNA]</scope>
    <source>
        <strain evidence="9 10">E1L3A</strain>
    </source>
</reference>
<dbReference type="OrthoDB" id="9055647at2"/>
<evidence type="ECO:0000256" key="5">
    <source>
        <dbReference type="ARBA" id="ARBA00022692"/>
    </source>
</evidence>
<feature type="transmembrane region" description="Helical" evidence="8">
    <location>
        <begin position="219"/>
        <end position="243"/>
    </location>
</feature>
<feature type="transmembrane region" description="Helical" evidence="8">
    <location>
        <begin position="335"/>
        <end position="352"/>
    </location>
</feature>
<comment type="subcellular location">
    <subcellularLocation>
        <location evidence="1">Cell membrane</location>
        <topology evidence="1">Multi-pass membrane protein</topology>
    </subcellularLocation>
</comment>
<accession>U2G2P1</accession>
<dbReference type="STRING" id="1033802.SSPSH_000563"/>
<dbReference type="RefSeq" id="WP_006914147.1">
    <property type="nucleotide sequence ID" value="NZ_AFNV02000003.1"/>
</dbReference>
<reference evidence="9 10" key="2">
    <citation type="journal article" date="2013" name="PLoS ONE">
        <title>INDIGO - INtegrated Data Warehouse of MIcrobial GenOmes with Examples from the Red Sea Extremophiles.</title>
        <authorList>
            <person name="Alam I."/>
            <person name="Antunes A."/>
            <person name="Kamau A.A."/>
            <person name="Ba Alawi W."/>
            <person name="Kalkatawi M."/>
            <person name="Stingl U."/>
            <person name="Bajic V.B."/>
        </authorList>
    </citation>
    <scope>NUCLEOTIDE SEQUENCE [LARGE SCALE GENOMIC DNA]</scope>
    <source>
        <strain evidence="9 10">E1L3A</strain>
    </source>
</reference>
<evidence type="ECO:0000256" key="7">
    <source>
        <dbReference type="ARBA" id="ARBA00023136"/>
    </source>
</evidence>
<sequence length="360" mass="35982">MTTASEHARPALAPAGSWRLPLGSARSGRSLLLDKRACVANLLLAAALWAACVASLCLGEVSITPRAAIAGLFGYGDFMDVFVVQELRWTRLLAGVLSGGAFALAGCLMQTLARNRLATPGIIGLDNGATAFAVASVLGVGLGIAPPAMALVGASVATAIAFGLAGGIGTQGYRFLVAGIGVGAAFDAITRLMLARSAIDAANAAYPWTVGSLNGVGALALNMLAIGLVIGLIGAAALARALGVVRFSEGVAQGLGIRVAHIRLGALVLSVGLTALAVAVAGPVGLIALIGPELARHLSSRRGVPLMGATLAGALLMVVADLAGRVLFSPIEIPVGLISTVVGAPVLLWILLRPGHKIGV</sequence>
<evidence type="ECO:0000256" key="4">
    <source>
        <dbReference type="ARBA" id="ARBA00022475"/>
    </source>
</evidence>
<keyword evidence="7 8" id="KW-0472">Membrane</keyword>
<dbReference type="PANTHER" id="PTHR30472">
    <property type="entry name" value="FERRIC ENTEROBACTIN TRANSPORT SYSTEM PERMEASE PROTEIN"/>
    <property type="match status" value="1"/>
</dbReference>
<dbReference type="GO" id="GO:0033214">
    <property type="term" value="P:siderophore-iron import into cell"/>
    <property type="evidence" value="ECO:0007669"/>
    <property type="project" value="TreeGrafter"/>
</dbReference>
<evidence type="ECO:0000256" key="3">
    <source>
        <dbReference type="ARBA" id="ARBA00022448"/>
    </source>
</evidence>
<dbReference type="GO" id="GO:0005886">
    <property type="term" value="C:plasma membrane"/>
    <property type="evidence" value="ECO:0007669"/>
    <property type="project" value="UniProtKB-SubCell"/>
</dbReference>
<evidence type="ECO:0000256" key="6">
    <source>
        <dbReference type="ARBA" id="ARBA00022989"/>
    </source>
</evidence>
<dbReference type="CDD" id="cd06550">
    <property type="entry name" value="TM_ABC_iron-siderophores_like"/>
    <property type="match status" value="1"/>
</dbReference>
<dbReference type="GO" id="GO:0022857">
    <property type="term" value="F:transmembrane transporter activity"/>
    <property type="evidence" value="ECO:0007669"/>
    <property type="project" value="InterPro"/>
</dbReference>
<comment type="caution">
    <text evidence="9">The sequence shown here is derived from an EMBL/GenBank/DDBJ whole genome shotgun (WGS) entry which is preliminary data.</text>
</comment>
<feature type="transmembrane region" description="Helical" evidence="8">
    <location>
        <begin position="264"/>
        <end position="291"/>
    </location>
</feature>
<feature type="transmembrane region" description="Helical" evidence="8">
    <location>
        <begin position="39"/>
        <end position="63"/>
    </location>
</feature>
<evidence type="ECO:0000313" key="9">
    <source>
        <dbReference type="EMBL" id="ERJ20453.1"/>
    </source>
</evidence>
<organism evidence="9 10">
    <name type="scientific">Salinisphaera shabanensis E1L3A</name>
    <dbReference type="NCBI Taxonomy" id="1033802"/>
    <lineage>
        <taxon>Bacteria</taxon>
        <taxon>Pseudomonadati</taxon>
        <taxon>Pseudomonadota</taxon>
        <taxon>Gammaproteobacteria</taxon>
        <taxon>Salinisphaerales</taxon>
        <taxon>Salinisphaeraceae</taxon>
        <taxon>Salinisphaera</taxon>
    </lineage>
</organism>
<dbReference type="Pfam" id="PF01032">
    <property type="entry name" value="FecCD"/>
    <property type="match status" value="1"/>
</dbReference>
<protein>
    <submittedName>
        <fullName evidence="9">Iron dicitrate transport system permease protein FecD</fullName>
    </submittedName>
</protein>
<dbReference type="SUPFAM" id="SSF81345">
    <property type="entry name" value="ABC transporter involved in vitamin B12 uptake, BtuC"/>
    <property type="match status" value="1"/>
</dbReference>
<evidence type="ECO:0000256" key="2">
    <source>
        <dbReference type="ARBA" id="ARBA00007935"/>
    </source>
</evidence>
<dbReference type="PANTHER" id="PTHR30472:SF24">
    <property type="entry name" value="FERRIC ENTEROBACTIN TRANSPORT SYSTEM PERMEASE PROTEIN FEPG"/>
    <property type="match status" value="1"/>
</dbReference>
<keyword evidence="10" id="KW-1185">Reference proteome</keyword>
<feature type="transmembrane region" description="Helical" evidence="8">
    <location>
        <begin position="89"/>
        <end position="109"/>
    </location>
</feature>
<dbReference type="EMBL" id="AFNV02000003">
    <property type="protein sequence ID" value="ERJ20453.1"/>
    <property type="molecule type" value="Genomic_DNA"/>
</dbReference>
<keyword evidence="6 8" id="KW-1133">Transmembrane helix</keyword>
<gene>
    <name evidence="9" type="primary">fecD</name>
    <name evidence="9" type="ORF">SSPSH_000563</name>
</gene>